<dbReference type="HOGENOM" id="CLU_036902_1_2_10"/>
<dbReference type="PANTHER" id="PTHR33055">
    <property type="entry name" value="TRANSPOSASE FOR INSERTION SEQUENCE ELEMENT IS1111A"/>
    <property type="match status" value="1"/>
</dbReference>
<accession>F5J301</accession>
<dbReference type="InterPro" id="IPR003346">
    <property type="entry name" value="Transposase_20"/>
</dbReference>
<feature type="domain" description="Transposase IS116/IS110/IS902 C-terminal" evidence="2">
    <location>
        <begin position="235"/>
        <end position="319"/>
    </location>
</feature>
<protein>
    <submittedName>
        <fullName evidence="3">Uncharacterized protein</fullName>
    </submittedName>
</protein>
<organism evidence="3 4">
    <name type="scientific">Dysgonomonas gadei ATCC BAA-286</name>
    <dbReference type="NCBI Taxonomy" id="742766"/>
    <lineage>
        <taxon>Bacteria</taxon>
        <taxon>Pseudomonadati</taxon>
        <taxon>Bacteroidota</taxon>
        <taxon>Bacteroidia</taxon>
        <taxon>Bacteroidales</taxon>
        <taxon>Dysgonomonadaceae</taxon>
        <taxon>Dysgonomonas</taxon>
    </lineage>
</organism>
<dbReference type="NCBIfam" id="NF033542">
    <property type="entry name" value="transpos_IS110"/>
    <property type="match status" value="1"/>
</dbReference>
<dbReference type="GO" id="GO:0003677">
    <property type="term" value="F:DNA binding"/>
    <property type="evidence" value="ECO:0007669"/>
    <property type="project" value="InterPro"/>
</dbReference>
<dbReference type="GO" id="GO:0006313">
    <property type="term" value="P:DNA transposition"/>
    <property type="evidence" value="ECO:0007669"/>
    <property type="project" value="InterPro"/>
</dbReference>
<comment type="caution">
    <text evidence="3">The sequence shown here is derived from an EMBL/GenBank/DDBJ whole genome shotgun (WGS) entry which is preliminary data.</text>
</comment>
<dbReference type="eggNOG" id="COG3547">
    <property type="taxonomic scope" value="Bacteria"/>
</dbReference>
<sequence>MLTQRKQVNFKGQNIYVGIDVHLKSWTVSILTETIAHKRFTQPPKAEVLVNYLQEKFPGATYNSAYEAGFSGFDAHYKLIELGINNIVINPADVPTTQKEQCQKNDTVDSYKIARSLRANELTAIYVLQPETLEDRSLVRMRSVLVKDMTRFKIRIKSFLYFYGIEYPPAFEKSQNHWTLRFLNWLKEIPMKSDSGRFALSALVTEVENQRKILLDINRKIKALCNSEKYRESIQLLQSVPGIGIVNSITVITQIEDIGRFKTTDQLASYVGLIPQSHSSGEKELTGEITFRGLSDLKQVLVESSWIAARIDPALSLAYNKYIKRMHPNKAIVRIARKLLNRIYFVLKYKQNYLCGIAK</sequence>
<evidence type="ECO:0000313" key="3">
    <source>
        <dbReference type="EMBL" id="EGJ99959.1"/>
    </source>
</evidence>
<proteinExistence type="predicted"/>
<name>F5J301_9BACT</name>
<dbReference type="InterPro" id="IPR047650">
    <property type="entry name" value="Transpos_IS110"/>
</dbReference>
<dbReference type="AlphaFoldDB" id="F5J301"/>
<evidence type="ECO:0000313" key="4">
    <source>
        <dbReference type="Proteomes" id="UP000004913"/>
    </source>
</evidence>
<dbReference type="RefSeq" id="WP_006801250.1">
    <property type="nucleotide sequence ID" value="NZ_GL891990.1"/>
</dbReference>
<dbReference type="GO" id="GO:0004803">
    <property type="term" value="F:transposase activity"/>
    <property type="evidence" value="ECO:0007669"/>
    <property type="project" value="InterPro"/>
</dbReference>
<dbReference type="Pfam" id="PF02371">
    <property type="entry name" value="Transposase_20"/>
    <property type="match status" value="1"/>
</dbReference>
<evidence type="ECO:0000259" key="1">
    <source>
        <dbReference type="Pfam" id="PF01548"/>
    </source>
</evidence>
<gene>
    <name evidence="3" type="ORF">HMPREF9455_03718</name>
</gene>
<dbReference type="Pfam" id="PF01548">
    <property type="entry name" value="DEDD_Tnp_IS110"/>
    <property type="match status" value="1"/>
</dbReference>
<evidence type="ECO:0000259" key="2">
    <source>
        <dbReference type="Pfam" id="PF02371"/>
    </source>
</evidence>
<reference evidence="3 4" key="1">
    <citation type="submission" date="2011-04" db="EMBL/GenBank/DDBJ databases">
        <title>The Genome Sequence of Dysgonomonas gadei ATCC BAA-286.</title>
        <authorList>
            <consortium name="The Broad Institute Genome Sequencing Platform"/>
            <person name="Earl A."/>
            <person name="Ward D."/>
            <person name="Feldgarden M."/>
            <person name="Gevers D."/>
            <person name="Pudlo N."/>
            <person name="Martens E."/>
            <person name="Allen-Vercoe E."/>
            <person name="Young S.K."/>
            <person name="Zeng Q."/>
            <person name="Gargeya S."/>
            <person name="Fitzgerald M."/>
            <person name="Haas B."/>
            <person name="Abouelleil A."/>
            <person name="Alvarado L."/>
            <person name="Arachchi H.M."/>
            <person name="Berlin A."/>
            <person name="Brown A."/>
            <person name="Chapman S.B."/>
            <person name="Chen Z."/>
            <person name="Dunbar C."/>
            <person name="Freedman E."/>
            <person name="Gearin G."/>
            <person name="Gellesch M."/>
            <person name="Goldberg J."/>
            <person name="Griggs A."/>
            <person name="Gujja S."/>
            <person name="Heiman D."/>
            <person name="Howarth C."/>
            <person name="Larson L."/>
            <person name="Lui A."/>
            <person name="MacDonald P.J.P."/>
            <person name="Mehta T."/>
            <person name="Montmayeur A."/>
            <person name="Murphy C."/>
            <person name="Neiman D."/>
            <person name="Pearson M."/>
            <person name="Priest M."/>
            <person name="Roberts A."/>
            <person name="Saif S."/>
            <person name="Shea T."/>
            <person name="Shenoy N."/>
            <person name="Sisk P."/>
            <person name="Stolte C."/>
            <person name="Sykes S."/>
            <person name="Yandava C."/>
            <person name="Wortman J."/>
            <person name="Nusbaum C."/>
            <person name="Birren B."/>
        </authorList>
    </citation>
    <scope>NUCLEOTIDE SEQUENCE [LARGE SCALE GENOMIC DNA]</scope>
    <source>
        <strain evidence="3 4">ATCC BAA-286</strain>
    </source>
</reference>
<dbReference type="STRING" id="742766.HMPREF9455_03718"/>
<dbReference type="PANTHER" id="PTHR33055:SF13">
    <property type="entry name" value="TRANSPOSASE"/>
    <property type="match status" value="1"/>
</dbReference>
<dbReference type="OrthoDB" id="964423at2"/>
<feature type="domain" description="Transposase IS110-like N-terminal" evidence="1">
    <location>
        <begin position="17"/>
        <end position="162"/>
    </location>
</feature>
<dbReference type="Proteomes" id="UP000004913">
    <property type="component" value="Unassembled WGS sequence"/>
</dbReference>
<keyword evidence="4" id="KW-1185">Reference proteome</keyword>
<dbReference type="InterPro" id="IPR002525">
    <property type="entry name" value="Transp_IS110-like_N"/>
</dbReference>
<dbReference type="EMBL" id="ADLV01000048">
    <property type="protein sequence ID" value="EGJ99959.1"/>
    <property type="molecule type" value="Genomic_DNA"/>
</dbReference>